<reference evidence="1 2" key="1">
    <citation type="submission" date="2016-10" db="EMBL/GenBank/DDBJ databases">
        <authorList>
            <person name="de Groot N.N."/>
        </authorList>
    </citation>
    <scope>NUCLEOTIDE SEQUENCE [LARGE SCALE GENOMIC DNA]</scope>
    <source>
        <strain evidence="1 2">CGMCC 1.3702</strain>
    </source>
</reference>
<protein>
    <submittedName>
        <fullName evidence="1">LysR substrate binding domain-containing protein</fullName>
    </submittedName>
</protein>
<proteinExistence type="predicted"/>
<dbReference type="Gene3D" id="3.40.190.290">
    <property type="match status" value="1"/>
</dbReference>
<dbReference type="STRING" id="237679.SAMN04488072_103141"/>
<gene>
    <name evidence="1" type="ORF">SAMN04488072_103141</name>
</gene>
<organism evidence="1 2">
    <name type="scientific">Lentibacillus halodurans</name>
    <dbReference type="NCBI Taxonomy" id="237679"/>
    <lineage>
        <taxon>Bacteria</taxon>
        <taxon>Bacillati</taxon>
        <taxon>Bacillota</taxon>
        <taxon>Bacilli</taxon>
        <taxon>Bacillales</taxon>
        <taxon>Bacillaceae</taxon>
        <taxon>Lentibacillus</taxon>
    </lineage>
</organism>
<name>A0A1I0WMP6_9BACI</name>
<sequence length="77" mass="9154">MMLQYLVTSDLRLITMLPNSLVEKSELTTVVQIKNPISERIYYLSWKDDRYLSRAAQKFRETLIEHYTRLSVSNVEN</sequence>
<dbReference type="EMBL" id="FOJW01000003">
    <property type="protein sequence ID" value="SFA89824.1"/>
    <property type="molecule type" value="Genomic_DNA"/>
</dbReference>
<accession>A0A1I0WMP6</accession>
<keyword evidence="2" id="KW-1185">Reference proteome</keyword>
<evidence type="ECO:0000313" key="2">
    <source>
        <dbReference type="Proteomes" id="UP000198642"/>
    </source>
</evidence>
<dbReference type="AlphaFoldDB" id="A0A1I0WMP6"/>
<evidence type="ECO:0000313" key="1">
    <source>
        <dbReference type="EMBL" id="SFA89824.1"/>
    </source>
</evidence>
<dbReference type="SUPFAM" id="SSF53850">
    <property type="entry name" value="Periplasmic binding protein-like II"/>
    <property type="match status" value="1"/>
</dbReference>
<dbReference type="Proteomes" id="UP000198642">
    <property type="component" value="Unassembled WGS sequence"/>
</dbReference>